<organism evidence="7 8">
    <name type="scientific">Clostridium septicum</name>
    <dbReference type="NCBI Taxonomy" id="1504"/>
    <lineage>
        <taxon>Bacteria</taxon>
        <taxon>Bacillati</taxon>
        <taxon>Bacillota</taxon>
        <taxon>Clostridia</taxon>
        <taxon>Eubacteriales</taxon>
        <taxon>Clostridiaceae</taxon>
        <taxon>Clostridium</taxon>
    </lineage>
</organism>
<evidence type="ECO:0000313" key="8">
    <source>
        <dbReference type="Proteomes" id="UP000280586"/>
    </source>
</evidence>
<dbReference type="SUPFAM" id="SSF54862">
    <property type="entry name" value="4Fe-4S ferredoxins"/>
    <property type="match status" value="2"/>
</dbReference>
<dbReference type="KEGG" id="csep:CP523_04175"/>
<dbReference type="Proteomes" id="UP000280586">
    <property type="component" value="Chromosome"/>
</dbReference>
<evidence type="ECO:0000256" key="5">
    <source>
        <dbReference type="ARBA" id="ARBA00023014"/>
    </source>
</evidence>
<dbReference type="InterPro" id="IPR009016">
    <property type="entry name" value="Fe_hydrogenase"/>
</dbReference>
<dbReference type="InterPro" id="IPR036991">
    <property type="entry name" value="Fe_hydrogenase_ssu_sf"/>
</dbReference>
<evidence type="ECO:0000313" key="7">
    <source>
        <dbReference type="EMBL" id="AYE33725.1"/>
    </source>
</evidence>
<dbReference type="PROSITE" id="PS00198">
    <property type="entry name" value="4FE4S_FER_1"/>
    <property type="match status" value="2"/>
</dbReference>
<dbReference type="InterPro" id="IPR008953">
    <property type="entry name" value="Fe_hydrogenase_HydB"/>
</dbReference>
<dbReference type="GO" id="GO:0051539">
    <property type="term" value="F:4 iron, 4 sulfur cluster binding"/>
    <property type="evidence" value="ECO:0007669"/>
    <property type="project" value="UniProtKB-KW"/>
</dbReference>
<evidence type="ECO:0000256" key="1">
    <source>
        <dbReference type="ARBA" id="ARBA00022485"/>
    </source>
</evidence>
<dbReference type="FunFam" id="3.30.70.20:FF:000035">
    <property type="entry name" value="Iron hydrogenase 1"/>
    <property type="match status" value="1"/>
</dbReference>
<name>A0A9N7JKI8_CLOSE</name>
<proteinExistence type="predicted"/>
<evidence type="ECO:0000259" key="6">
    <source>
        <dbReference type="PROSITE" id="PS51379"/>
    </source>
</evidence>
<keyword evidence="5" id="KW-0411">Iron-sulfur</keyword>
<keyword evidence="1" id="KW-0004">4Fe-4S</keyword>
<dbReference type="Pfam" id="PF12838">
    <property type="entry name" value="Fer4_7"/>
    <property type="match status" value="1"/>
</dbReference>
<dbReference type="GO" id="GO:0008901">
    <property type="term" value="F:ferredoxin hydrogenase activity"/>
    <property type="evidence" value="ECO:0007669"/>
    <property type="project" value="InterPro"/>
</dbReference>
<evidence type="ECO:0000256" key="4">
    <source>
        <dbReference type="ARBA" id="ARBA00023004"/>
    </source>
</evidence>
<dbReference type="InterPro" id="IPR004108">
    <property type="entry name" value="Fe_hydrogenase_lsu_C"/>
</dbReference>
<accession>A0A9N7JKI8</accession>
<evidence type="ECO:0000256" key="2">
    <source>
        <dbReference type="ARBA" id="ARBA00022723"/>
    </source>
</evidence>
<keyword evidence="4" id="KW-0408">Iron</keyword>
<dbReference type="PROSITE" id="PS51379">
    <property type="entry name" value="4FE4S_FER_2"/>
    <property type="match status" value="4"/>
</dbReference>
<dbReference type="NCBIfam" id="TIGR02512">
    <property type="entry name" value="FeFe_hydrog_A"/>
    <property type="match status" value="1"/>
</dbReference>
<evidence type="ECO:0000256" key="3">
    <source>
        <dbReference type="ARBA" id="ARBA00022737"/>
    </source>
</evidence>
<dbReference type="GO" id="GO:0005506">
    <property type="term" value="F:iron ion binding"/>
    <property type="evidence" value="ECO:0007669"/>
    <property type="project" value="InterPro"/>
</dbReference>
<protein>
    <submittedName>
        <fullName evidence="7">Ferredoxin</fullName>
    </submittedName>
</protein>
<dbReference type="EMBL" id="CP023671">
    <property type="protein sequence ID" value="AYE33725.1"/>
    <property type="molecule type" value="Genomic_DNA"/>
</dbReference>
<dbReference type="Gene3D" id="3.40.950.10">
    <property type="entry name" value="Fe-only Hydrogenase (Larger Subunit), Chain L, domain 3"/>
    <property type="match status" value="1"/>
</dbReference>
<dbReference type="AlphaFoldDB" id="A0A9N7JKI8"/>
<sequence>MYFLGGINLSKNHKKSKKLIRQPNELISIDRKKCIACTACAINCTKLTNISVLKLNNPNKKYTIPKERNFNNSGCIYCGQCTLLCPTGSIDAENSTNKIIAAKESNKYMVAIFAPSVKATLGEEFNLPIGTNVSEKLVPSAKALGFKKVFTTDFGADLTVVEEAKELFKRITRAGVLPMFTSCCPSWIKWVERFKPELLPCISTCKSPQQMIGATIKTYFAKIKGIPPENIFIASIKPCTSKKFEAKRPGMGRNNYFDIDAVLTVREYAKFLKENSIDINTLKPENPDTLLGEYSGAGNLFGSSGGVLKSTLRTLYYYFNNKNPDLTNNINLVDLNGFPGVKVVNYNINGSIIKTAAISGISNLIKFLDSGLWINYHFIEVMACPGGCINGGGTPKVSKKDRVNEKLCISCGTCINNCPVNAINFNSKNIAEISINKCVGCTLCSNLCRSNAISVDYYDKSTNSLLETNYIALRKFVLEEIDLKSEIRFSHENKDIQTLYNLYLGEVGGLKAEKFLHIKYT</sequence>
<dbReference type="Gene3D" id="3.30.70.20">
    <property type="match status" value="2"/>
</dbReference>
<dbReference type="InterPro" id="IPR003149">
    <property type="entry name" value="Fe_hydrogenase_ssu"/>
</dbReference>
<dbReference type="InterPro" id="IPR050340">
    <property type="entry name" value="Cytosolic_Fe-S_CAF"/>
</dbReference>
<gene>
    <name evidence="7" type="ORF">CP523_04175</name>
</gene>
<feature type="domain" description="4Fe-4S ferredoxin-type" evidence="6">
    <location>
        <begin position="66"/>
        <end position="95"/>
    </location>
</feature>
<dbReference type="OrthoDB" id="9798098at2"/>
<keyword evidence="2" id="KW-0479">Metal-binding</keyword>
<dbReference type="SMART" id="SM00902">
    <property type="entry name" value="Fe_hyd_SSU"/>
    <property type="match status" value="1"/>
</dbReference>
<dbReference type="GO" id="GO:0009055">
    <property type="term" value="F:electron transfer activity"/>
    <property type="evidence" value="ECO:0007669"/>
    <property type="project" value="InterPro"/>
</dbReference>
<keyword evidence="3" id="KW-0677">Repeat</keyword>
<dbReference type="PANTHER" id="PTHR11615">
    <property type="entry name" value="NITRATE, FORMATE, IRON DEHYDROGENASE"/>
    <property type="match status" value="1"/>
</dbReference>
<dbReference type="Pfam" id="PF02256">
    <property type="entry name" value="Fe_hyd_SSU"/>
    <property type="match status" value="1"/>
</dbReference>
<dbReference type="GO" id="GO:0042597">
    <property type="term" value="C:periplasmic space"/>
    <property type="evidence" value="ECO:0007669"/>
    <property type="project" value="InterPro"/>
</dbReference>
<dbReference type="InterPro" id="IPR013352">
    <property type="entry name" value="Fe_hydrogenase_subset"/>
</dbReference>
<feature type="domain" description="4Fe-4S ferredoxin-type" evidence="6">
    <location>
        <begin position="429"/>
        <end position="458"/>
    </location>
</feature>
<dbReference type="Gene3D" id="4.10.260.20">
    <property type="entry name" value="Iron hydrogenase, small subunit"/>
    <property type="match status" value="1"/>
</dbReference>
<dbReference type="SUPFAM" id="SSF53920">
    <property type="entry name" value="Fe-only hydrogenase"/>
    <property type="match status" value="1"/>
</dbReference>
<dbReference type="Pfam" id="PF14697">
    <property type="entry name" value="Fer4_21"/>
    <property type="match status" value="1"/>
</dbReference>
<dbReference type="InterPro" id="IPR017900">
    <property type="entry name" value="4Fe4S_Fe_S_CS"/>
</dbReference>
<dbReference type="Gene3D" id="3.40.50.1780">
    <property type="match status" value="1"/>
</dbReference>
<feature type="domain" description="4Fe-4S ferredoxin-type" evidence="6">
    <location>
        <begin position="25"/>
        <end position="55"/>
    </location>
</feature>
<dbReference type="SUPFAM" id="SSF48674">
    <property type="entry name" value="Fe-only hydrogenase smaller subunit"/>
    <property type="match status" value="1"/>
</dbReference>
<feature type="domain" description="4Fe-4S ferredoxin-type" evidence="6">
    <location>
        <begin position="399"/>
        <end position="428"/>
    </location>
</feature>
<dbReference type="Pfam" id="PF02906">
    <property type="entry name" value="Fe_hyd_lg_C"/>
    <property type="match status" value="1"/>
</dbReference>
<dbReference type="InterPro" id="IPR017896">
    <property type="entry name" value="4Fe4S_Fe-S-bd"/>
</dbReference>
<reference evidence="7 8" key="1">
    <citation type="submission" date="2017-09" db="EMBL/GenBank/DDBJ databases">
        <authorList>
            <person name="Thomas P."/>
            <person name="Seyboldt C."/>
        </authorList>
    </citation>
    <scope>NUCLEOTIDE SEQUENCE [LARGE SCALE GENOMIC DNA]</scope>
    <source>
        <strain evidence="7 8">DSM 7534</strain>
    </source>
</reference>